<name>A0A0L0SKS2_ALLM3</name>
<dbReference type="PANTHER" id="PTHR13318">
    <property type="entry name" value="PARTNER OF PAIRED, ISOFORM B-RELATED"/>
    <property type="match status" value="1"/>
</dbReference>
<dbReference type="GO" id="GO:0019005">
    <property type="term" value="C:SCF ubiquitin ligase complex"/>
    <property type="evidence" value="ECO:0007669"/>
    <property type="project" value="TreeGrafter"/>
</dbReference>
<dbReference type="OrthoDB" id="676979at2759"/>
<proteinExistence type="predicted"/>
<gene>
    <name evidence="1" type="ORF">AMAG_08149</name>
</gene>
<protein>
    <submittedName>
        <fullName evidence="1">Uncharacterized protein</fullName>
    </submittedName>
</protein>
<reference evidence="2" key="2">
    <citation type="submission" date="2009-11" db="EMBL/GenBank/DDBJ databases">
        <title>The Genome Sequence of Allomyces macrogynus strain ATCC 38327.</title>
        <authorList>
            <consortium name="The Broad Institute Genome Sequencing Platform"/>
            <person name="Russ C."/>
            <person name="Cuomo C."/>
            <person name="Shea T."/>
            <person name="Young S.K."/>
            <person name="Zeng Q."/>
            <person name="Koehrsen M."/>
            <person name="Haas B."/>
            <person name="Borodovsky M."/>
            <person name="Guigo R."/>
            <person name="Alvarado L."/>
            <person name="Berlin A."/>
            <person name="Borenstein D."/>
            <person name="Chen Z."/>
            <person name="Engels R."/>
            <person name="Freedman E."/>
            <person name="Gellesch M."/>
            <person name="Goldberg J."/>
            <person name="Griggs A."/>
            <person name="Gujja S."/>
            <person name="Heiman D."/>
            <person name="Hepburn T."/>
            <person name="Howarth C."/>
            <person name="Jen D."/>
            <person name="Larson L."/>
            <person name="Lewis B."/>
            <person name="Mehta T."/>
            <person name="Park D."/>
            <person name="Pearson M."/>
            <person name="Roberts A."/>
            <person name="Saif S."/>
            <person name="Shenoy N."/>
            <person name="Sisk P."/>
            <person name="Stolte C."/>
            <person name="Sykes S."/>
            <person name="Walk T."/>
            <person name="White J."/>
            <person name="Yandava C."/>
            <person name="Burger G."/>
            <person name="Gray M.W."/>
            <person name="Holland P.W.H."/>
            <person name="King N."/>
            <person name="Lang F.B.F."/>
            <person name="Roger A.J."/>
            <person name="Ruiz-Trillo I."/>
            <person name="Lander E."/>
            <person name="Nusbaum C."/>
        </authorList>
    </citation>
    <scope>NUCLEOTIDE SEQUENCE [LARGE SCALE GENOMIC DNA]</scope>
    <source>
        <strain evidence="2">ATCC 38327</strain>
    </source>
</reference>
<dbReference type="InterPro" id="IPR032675">
    <property type="entry name" value="LRR_dom_sf"/>
</dbReference>
<accession>A0A0L0SKS2</accession>
<organism evidence="1 2">
    <name type="scientific">Allomyces macrogynus (strain ATCC 38327)</name>
    <name type="common">Allomyces javanicus var. macrogynus</name>
    <dbReference type="NCBI Taxonomy" id="578462"/>
    <lineage>
        <taxon>Eukaryota</taxon>
        <taxon>Fungi</taxon>
        <taxon>Fungi incertae sedis</taxon>
        <taxon>Blastocladiomycota</taxon>
        <taxon>Blastocladiomycetes</taxon>
        <taxon>Blastocladiales</taxon>
        <taxon>Blastocladiaceae</taxon>
        <taxon>Allomyces</taxon>
    </lineage>
</organism>
<dbReference type="SUPFAM" id="SSF52047">
    <property type="entry name" value="RNI-like"/>
    <property type="match status" value="1"/>
</dbReference>
<dbReference type="Proteomes" id="UP000054350">
    <property type="component" value="Unassembled WGS sequence"/>
</dbReference>
<dbReference type="VEuPathDB" id="FungiDB:AMAG_08149"/>
<keyword evidence="2" id="KW-1185">Reference proteome</keyword>
<dbReference type="Gene3D" id="3.80.10.10">
    <property type="entry name" value="Ribonuclease Inhibitor"/>
    <property type="match status" value="1"/>
</dbReference>
<dbReference type="AlphaFoldDB" id="A0A0L0SKS2"/>
<reference evidence="1 2" key="1">
    <citation type="submission" date="2009-11" db="EMBL/GenBank/DDBJ databases">
        <title>Annotation of Allomyces macrogynus ATCC 38327.</title>
        <authorList>
            <consortium name="The Broad Institute Genome Sequencing Platform"/>
            <person name="Russ C."/>
            <person name="Cuomo C."/>
            <person name="Burger G."/>
            <person name="Gray M.W."/>
            <person name="Holland P.W.H."/>
            <person name="King N."/>
            <person name="Lang F.B.F."/>
            <person name="Roger A.J."/>
            <person name="Ruiz-Trillo I."/>
            <person name="Young S.K."/>
            <person name="Zeng Q."/>
            <person name="Gargeya S."/>
            <person name="Fitzgerald M."/>
            <person name="Haas B."/>
            <person name="Abouelleil A."/>
            <person name="Alvarado L."/>
            <person name="Arachchi H.M."/>
            <person name="Berlin A."/>
            <person name="Chapman S.B."/>
            <person name="Gearin G."/>
            <person name="Goldberg J."/>
            <person name="Griggs A."/>
            <person name="Gujja S."/>
            <person name="Hansen M."/>
            <person name="Heiman D."/>
            <person name="Howarth C."/>
            <person name="Larimer J."/>
            <person name="Lui A."/>
            <person name="MacDonald P.J.P."/>
            <person name="McCowen C."/>
            <person name="Montmayeur A."/>
            <person name="Murphy C."/>
            <person name="Neiman D."/>
            <person name="Pearson M."/>
            <person name="Priest M."/>
            <person name="Roberts A."/>
            <person name="Saif S."/>
            <person name="Shea T."/>
            <person name="Sisk P."/>
            <person name="Stolte C."/>
            <person name="Sykes S."/>
            <person name="Wortman J."/>
            <person name="Nusbaum C."/>
            <person name="Birren B."/>
        </authorList>
    </citation>
    <scope>NUCLEOTIDE SEQUENCE [LARGE SCALE GENOMIC DNA]</scope>
    <source>
        <strain evidence="1 2">ATCC 38327</strain>
    </source>
</reference>
<dbReference type="GO" id="GO:0031146">
    <property type="term" value="P:SCF-dependent proteasomal ubiquitin-dependent protein catabolic process"/>
    <property type="evidence" value="ECO:0007669"/>
    <property type="project" value="TreeGrafter"/>
</dbReference>
<sequence>MLSEIKYLFGTFPQALQFLSIEVEGYYPDHRSALVPLLQQLPNSLRKLKIHLNGFDLACNPASLMDVVSALRHCPRLRHLALRVSVFDEPEYAECVELAQILPAGLERLQFDVNLSDSHAQDALLMPLKFVLPPAQLDLAVTIPDWHMEMGRTLPLAPSLTRLSLSSQSRGTDVLFDVIARLPQTLTTLILYVWRLHGTGVLAHLAQHMPPRLQSLQLQRCNVTASDLAELVNHWPQSLVHLDLNLGNLDTLPVPLPPRLRVLDLSYNQLDANKALTWIAALPPTLRSLNLGLTSVVEDLAPDLVAHLLPRSPHERIALGIRGKEISADVFLKLKAAFFLFL</sequence>
<dbReference type="EMBL" id="GG745341">
    <property type="protein sequence ID" value="KNE62979.1"/>
    <property type="molecule type" value="Genomic_DNA"/>
</dbReference>
<evidence type="ECO:0000313" key="2">
    <source>
        <dbReference type="Proteomes" id="UP000054350"/>
    </source>
</evidence>
<evidence type="ECO:0000313" key="1">
    <source>
        <dbReference type="EMBL" id="KNE62979.1"/>
    </source>
</evidence>